<protein>
    <submittedName>
        <fullName evidence="2">Uncharacterized protein</fullName>
    </submittedName>
</protein>
<evidence type="ECO:0000313" key="3">
    <source>
        <dbReference type="Proteomes" id="UP000199170"/>
    </source>
</evidence>
<proteinExistence type="predicted"/>
<sequence>MVRTRIETVKKQTACLNRIPSNRPDQRVGRSRRIRRPTPIGSTDSATRDRMRADHAVYRDRRRWVWTVGPVNPRWHPSGRRALGPLPRSTLPTTQSATTRREYWSSKRRPESPSIRRPKMERVRWVKMESARPSKAEATGWRRCRCRSPSPMTSRRRAGIGTCYRRSSDTRTASLWTRPRTLGRSSYIGEALVITEGGLGSGAAGVRRAGDVVVASKRRVEDGRSGQCVSSTCPVTFGRRVR</sequence>
<dbReference type="Proteomes" id="UP000199170">
    <property type="component" value="Unassembled WGS sequence"/>
</dbReference>
<dbReference type="EMBL" id="FNPB01000002">
    <property type="protein sequence ID" value="SDX73735.1"/>
    <property type="molecule type" value="Genomic_DNA"/>
</dbReference>
<evidence type="ECO:0000256" key="1">
    <source>
        <dbReference type="SAM" id="MobiDB-lite"/>
    </source>
</evidence>
<reference evidence="3" key="1">
    <citation type="submission" date="2016-10" db="EMBL/GenBank/DDBJ databases">
        <authorList>
            <person name="Varghese N."/>
            <person name="Submissions S."/>
        </authorList>
    </citation>
    <scope>NUCLEOTIDE SEQUENCE [LARGE SCALE GENOMIC DNA]</scope>
    <source>
        <strain evidence="3">CGMCC 1.10118</strain>
    </source>
</reference>
<organism evidence="2 3">
    <name type="scientific">Halobellus clavatus</name>
    <dbReference type="NCBI Taxonomy" id="660517"/>
    <lineage>
        <taxon>Archaea</taxon>
        <taxon>Methanobacteriati</taxon>
        <taxon>Methanobacteriota</taxon>
        <taxon>Stenosarchaea group</taxon>
        <taxon>Halobacteria</taxon>
        <taxon>Halobacteriales</taxon>
        <taxon>Haloferacaceae</taxon>
        <taxon>Halobellus</taxon>
    </lineage>
</organism>
<accession>A0A1H3E4Y0</accession>
<feature type="region of interest" description="Disordered" evidence="1">
    <location>
        <begin position="77"/>
        <end position="118"/>
    </location>
</feature>
<keyword evidence="3" id="KW-1185">Reference proteome</keyword>
<name>A0A1H3E4Y0_9EURY</name>
<evidence type="ECO:0000313" key="2">
    <source>
        <dbReference type="EMBL" id="SDX73735.1"/>
    </source>
</evidence>
<feature type="compositionally biased region" description="Basic and acidic residues" evidence="1">
    <location>
        <begin position="99"/>
        <end position="111"/>
    </location>
</feature>
<gene>
    <name evidence="2" type="ORF">SAMN04487946_10251</name>
</gene>
<dbReference type="AlphaFoldDB" id="A0A1H3E4Y0"/>
<feature type="region of interest" description="Disordered" evidence="1">
    <location>
        <begin position="19"/>
        <end position="51"/>
    </location>
</feature>